<reference evidence="5" key="2">
    <citation type="submission" date="2023-01" db="EMBL/GenBank/DDBJ databases">
        <title>Draft genome sequence of Sneathiella chinensis strain NBRC 103408.</title>
        <authorList>
            <person name="Sun Q."/>
            <person name="Mori K."/>
        </authorList>
    </citation>
    <scope>NUCLEOTIDE SEQUENCE</scope>
    <source>
        <strain evidence="5">NBRC 103408</strain>
    </source>
</reference>
<sequence length="228" mass="25293">MNTAPTYIFEAKDKPTRPVHSVPLVVATDDSVKGYGCLVDNPDDFQIEIVRWPAQGWRPVDTDSGDEGGWVEGVFHGTWDGDILMGRNEAVAGHYVLGWSQDPQIARTETPSGPREQVLLWHMNYHPDGGQLFFPLDKQPFVVPVALPGDDLTPDKVIAFWCDGSRGLYIHPNIWHEGIFPASDSQRFLDRQGRVHARVSCDIGEEFGVYLGVPLVQSPASTPSSQSR</sequence>
<proteinExistence type="predicted"/>
<dbReference type="InterPro" id="IPR011051">
    <property type="entry name" value="RmlC_Cupin_sf"/>
</dbReference>
<dbReference type="InterPro" id="IPR047233">
    <property type="entry name" value="UAH_cupin"/>
</dbReference>
<evidence type="ECO:0000256" key="4">
    <source>
        <dbReference type="ARBA" id="ARBA00047684"/>
    </source>
</evidence>
<dbReference type="EMBL" id="BSNF01000006">
    <property type="protein sequence ID" value="GLQ06383.1"/>
    <property type="molecule type" value="Genomic_DNA"/>
</dbReference>
<dbReference type="RefSeq" id="WP_169560431.1">
    <property type="nucleotide sequence ID" value="NZ_BSNF01000006.1"/>
</dbReference>
<keyword evidence="3" id="KW-0456">Lyase</keyword>
<dbReference type="Pfam" id="PF04115">
    <property type="entry name" value="Ureidogly_lyase"/>
    <property type="match status" value="1"/>
</dbReference>
<protein>
    <recommendedName>
        <fullName evidence="7">Ureidoglycolate hydrolase</fullName>
    </recommendedName>
</protein>
<dbReference type="Gene3D" id="2.60.120.480">
    <property type="entry name" value="Ureidoglycolate hydrolase"/>
    <property type="match status" value="1"/>
</dbReference>
<name>A0ABQ5U3H5_9PROT</name>
<keyword evidence="6" id="KW-1185">Reference proteome</keyword>
<comment type="subunit">
    <text evidence="1">Homodimer.</text>
</comment>
<dbReference type="CDD" id="cd20298">
    <property type="entry name" value="cupin_UAH"/>
    <property type="match status" value="1"/>
</dbReference>
<keyword evidence="2" id="KW-0659">Purine metabolism</keyword>
<dbReference type="SUPFAM" id="SSF51182">
    <property type="entry name" value="RmlC-like cupins"/>
    <property type="match status" value="1"/>
</dbReference>
<evidence type="ECO:0000256" key="1">
    <source>
        <dbReference type="ARBA" id="ARBA00011738"/>
    </source>
</evidence>
<dbReference type="InterPro" id="IPR007247">
    <property type="entry name" value="Ureidogly_lyase"/>
</dbReference>
<organism evidence="5 6">
    <name type="scientific">Sneathiella chinensis</name>
    <dbReference type="NCBI Taxonomy" id="349750"/>
    <lineage>
        <taxon>Bacteria</taxon>
        <taxon>Pseudomonadati</taxon>
        <taxon>Pseudomonadota</taxon>
        <taxon>Alphaproteobacteria</taxon>
        <taxon>Sneathiellales</taxon>
        <taxon>Sneathiellaceae</taxon>
        <taxon>Sneathiella</taxon>
    </lineage>
</organism>
<evidence type="ECO:0000256" key="2">
    <source>
        <dbReference type="ARBA" id="ARBA00022631"/>
    </source>
</evidence>
<gene>
    <name evidence="5" type="ORF">GCM10007924_16040</name>
</gene>
<evidence type="ECO:0000313" key="5">
    <source>
        <dbReference type="EMBL" id="GLQ06383.1"/>
    </source>
</evidence>
<accession>A0ABQ5U3H5</accession>
<dbReference type="Proteomes" id="UP001161409">
    <property type="component" value="Unassembled WGS sequence"/>
</dbReference>
<evidence type="ECO:0000313" key="6">
    <source>
        <dbReference type="Proteomes" id="UP001161409"/>
    </source>
</evidence>
<dbReference type="InterPro" id="IPR024060">
    <property type="entry name" value="Ureidoglycolate_lyase_dom_sf"/>
</dbReference>
<evidence type="ECO:0008006" key="7">
    <source>
        <dbReference type="Google" id="ProtNLM"/>
    </source>
</evidence>
<comment type="catalytic activity">
    <reaction evidence="4">
        <text>(S)-ureidoglycolate = urea + glyoxylate</text>
        <dbReference type="Rhea" id="RHEA:11304"/>
        <dbReference type="ChEBI" id="CHEBI:16199"/>
        <dbReference type="ChEBI" id="CHEBI:36655"/>
        <dbReference type="ChEBI" id="CHEBI:57296"/>
        <dbReference type="EC" id="4.3.2.3"/>
    </reaction>
</comment>
<evidence type="ECO:0000256" key="3">
    <source>
        <dbReference type="ARBA" id="ARBA00023239"/>
    </source>
</evidence>
<reference evidence="5" key="1">
    <citation type="journal article" date="2014" name="Int. J. Syst. Evol. Microbiol.">
        <title>Complete genome of a new Firmicutes species belonging to the dominant human colonic microbiota ('Ruminococcus bicirculans') reveals two chromosomes and a selective capacity to utilize plant glucans.</title>
        <authorList>
            <consortium name="NISC Comparative Sequencing Program"/>
            <person name="Wegmann U."/>
            <person name="Louis P."/>
            <person name="Goesmann A."/>
            <person name="Henrissat B."/>
            <person name="Duncan S.H."/>
            <person name="Flint H.J."/>
        </authorList>
    </citation>
    <scope>NUCLEOTIDE SEQUENCE</scope>
    <source>
        <strain evidence="5">NBRC 103408</strain>
    </source>
</reference>
<comment type="caution">
    <text evidence="5">The sequence shown here is derived from an EMBL/GenBank/DDBJ whole genome shotgun (WGS) entry which is preliminary data.</text>
</comment>